<dbReference type="Pfam" id="PF02151">
    <property type="entry name" value="UVR"/>
    <property type="match status" value="1"/>
</dbReference>
<dbReference type="Pfam" id="PF01541">
    <property type="entry name" value="GIY-YIG"/>
    <property type="match status" value="1"/>
</dbReference>
<comment type="function">
    <text evidence="8">The UvrABC repair system catalyzes the recognition and processing of DNA lesions. UvrC both incises the 5' and 3' sides of the lesion. The N-terminal half is responsible for the 3' incision and the C-terminal half is responsible for the 5' incision.</text>
</comment>
<dbReference type="InterPro" id="IPR047296">
    <property type="entry name" value="GIY-YIG_UvrC_Cho"/>
</dbReference>
<feature type="domain" description="UVR" evidence="10">
    <location>
        <begin position="199"/>
        <end position="234"/>
    </location>
</feature>
<feature type="domain" description="UvrC family homology region profile" evidence="12">
    <location>
        <begin position="257"/>
        <end position="479"/>
    </location>
</feature>
<dbReference type="GO" id="GO:0009381">
    <property type="term" value="F:excinuclease ABC activity"/>
    <property type="evidence" value="ECO:0007669"/>
    <property type="project" value="UniProtKB-UniRule"/>
</dbReference>
<dbReference type="InterPro" id="IPR035901">
    <property type="entry name" value="GIY-YIG_endonuc_sf"/>
</dbReference>
<evidence type="ECO:0000259" key="11">
    <source>
        <dbReference type="PROSITE" id="PS50164"/>
    </source>
</evidence>
<keyword evidence="4" id="KW-0378">Hydrolase</keyword>
<evidence type="ECO:0000256" key="9">
    <source>
        <dbReference type="SAM" id="MobiDB-lite"/>
    </source>
</evidence>
<proteinExistence type="inferred from homology"/>
<comment type="caution">
    <text evidence="13">The sequence shown here is derived from an EMBL/GenBank/DDBJ whole genome shotgun (WGS) entry which is preliminary data.</text>
</comment>
<dbReference type="CDD" id="cd10434">
    <property type="entry name" value="GIY-YIG_UvrC_Cho"/>
    <property type="match status" value="1"/>
</dbReference>
<keyword evidence="7 8" id="KW-0742">SOS response</keyword>
<dbReference type="SUPFAM" id="SSF47781">
    <property type="entry name" value="RuvA domain 2-like"/>
    <property type="match status" value="1"/>
</dbReference>
<dbReference type="Gene3D" id="3.30.420.340">
    <property type="entry name" value="UvrC, RNAse H endonuclease domain"/>
    <property type="match status" value="1"/>
</dbReference>
<evidence type="ECO:0000256" key="1">
    <source>
        <dbReference type="ARBA" id="ARBA00022490"/>
    </source>
</evidence>
<dbReference type="PROSITE" id="PS50164">
    <property type="entry name" value="GIY_YIG"/>
    <property type="match status" value="1"/>
</dbReference>
<dbReference type="GO" id="GO:0009380">
    <property type="term" value="C:excinuclease repair complex"/>
    <property type="evidence" value="ECO:0007669"/>
    <property type="project" value="InterPro"/>
</dbReference>
<dbReference type="GO" id="GO:0003677">
    <property type="term" value="F:DNA binding"/>
    <property type="evidence" value="ECO:0007669"/>
    <property type="project" value="UniProtKB-UniRule"/>
</dbReference>
<dbReference type="Gene3D" id="3.40.1440.10">
    <property type="entry name" value="GIY-YIG endonuclease"/>
    <property type="match status" value="1"/>
</dbReference>
<dbReference type="SUPFAM" id="SSF82771">
    <property type="entry name" value="GIY-YIG endonuclease"/>
    <property type="match status" value="1"/>
</dbReference>
<dbReference type="InterPro" id="IPR050066">
    <property type="entry name" value="UvrABC_protein_C"/>
</dbReference>
<dbReference type="NCBIfam" id="TIGR00194">
    <property type="entry name" value="uvrC"/>
    <property type="match status" value="1"/>
</dbReference>
<dbReference type="FunFam" id="3.40.1440.10:FF:000001">
    <property type="entry name" value="UvrABC system protein C"/>
    <property type="match status" value="1"/>
</dbReference>
<dbReference type="InterPro" id="IPR010994">
    <property type="entry name" value="RuvA_2-like"/>
</dbReference>
<dbReference type="PANTHER" id="PTHR30562:SF10">
    <property type="entry name" value="EXCINUCLEASE CHO"/>
    <property type="match status" value="1"/>
</dbReference>
<evidence type="ECO:0000256" key="4">
    <source>
        <dbReference type="ARBA" id="ARBA00022801"/>
    </source>
</evidence>
<feature type="domain" description="GIY-YIG" evidence="11">
    <location>
        <begin position="11"/>
        <end position="89"/>
    </location>
</feature>
<sequence>MFDFRPQDFPTDPGVYLMKNAQGKVIYVGKAISLRARLSSYFRGDPGHPKTRALVARVAAVDVLVTGTEKEALLLEASLIKKHRPRYKIVLRDDKSHILFKLDKTHQFPKIAFTRRVVRDGSTYFGPFTSAQAARKTWRELGRLFPLRKCRDTSFKNRVRPCLYHFIGQCLAPCVGNVSPEDYDVLVRRVEAFLSGRSGDVLKRVEREMLEASDALNFERAAELRDLLSAMRATIEGQSAVLPNHADLDAVDAFSAHGGMGVSVLFVRQGRLLDRANFFWPDFAEEELPEALPSFLAQYYRPESFIPARIVLSQRLMDALGEQGAATAQEALAERRGGVVALRAPRGPQEKHLVEMASANAARAVAEARQAGGEDAQEGIPALLGRRLHLGREARRIEAVDVSHLGGKGMRVGMVVYDTDRFAKDDYRQFALPELEGSGDDYAALARWVERRIAAGEPWPDLVLVDGGKGQLASVERAMTQAGLPNLWELASIAKSGRAKNAQMDQIFRPGRKNPLALRPGSKELLFLQRLRDEVHRFIIGRQRQARKKQGLASEILALPGVGPRTAKALWDAFGTLEAIRAADVAALRAVPGIGEKTARAIRESLDGLDAPTLDAPGLETPMEEAPGPGDPGPDAPGTDVPGTDVPGPDAAP</sequence>
<dbReference type="Gene3D" id="1.10.150.20">
    <property type="entry name" value="5' to 3' exonuclease, C-terminal subdomain"/>
    <property type="match status" value="1"/>
</dbReference>
<keyword evidence="2 8" id="KW-0227">DNA damage</keyword>
<dbReference type="Pfam" id="PF14520">
    <property type="entry name" value="HHH_5"/>
    <property type="match status" value="1"/>
</dbReference>
<evidence type="ECO:0000256" key="6">
    <source>
        <dbReference type="ARBA" id="ARBA00023204"/>
    </source>
</evidence>
<evidence type="ECO:0000259" key="12">
    <source>
        <dbReference type="PROSITE" id="PS50165"/>
    </source>
</evidence>
<dbReference type="Gene3D" id="4.10.860.10">
    <property type="entry name" value="UVR domain"/>
    <property type="match status" value="1"/>
</dbReference>
<dbReference type="SUPFAM" id="SSF46600">
    <property type="entry name" value="C-terminal UvrC-binding domain of UvrB"/>
    <property type="match status" value="1"/>
</dbReference>
<evidence type="ECO:0000256" key="3">
    <source>
        <dbReference type="ARBA" id="ARBA00022769"/>
    </source>
</evidence>
<comment type="subunit">
    <text evidence="8">Interacts with UvrB in an incision complex.</text>
</comment>
<dbReference type="Pfam" id="PF08459">
    <property type="entry name" value="UvrC_RNaseH_dom"/>
    <property type="match status" value="1"/>
</dbReference>
<evidence type="ECO:0000256" key="2">
    <source>
        <dbReference type="ARBA" id="ARBA00022763"/>
    </source>
</evidence>
<evidence type="ECO:0000259" key="10">
    <source>
        <dbReference type="PROSITE" id="PS50151"/>
    </source>
</evidence>
<dbReference type="InterPro" id="IPR038476">
    <property type="entry name" value="UvrC_RNase_H_dom_sf"/>
</dbReference>
<dbReference type="AlphaFoldDB" id="A0A7C4EJD8"/>
<dbReference type="HAMAP" id="MF_00203">
    <property type="entry name" value="UvrC"/>
    <property type="match status" value="1"/>
</dbReference>
<dbReference type="PROSITE" id="PS50165">
    <property type="entry name" value="UVRC"/>
    <property type="match status" value="1"/>
</dbReference>
<dbReference type="InterPro" id="IPR001943">
    <property type="entry name" value="UVR_dom"/>
</dbReference>
<dbReference type="InterPro" id="IPR036876">
    <property type="entry name" value="UVR_dom_sf"/>
</dbReference>
<name>A0A7C4EJD8_9BACT</name>
<dbReference type="InterPro" id="IPR000305">
    <property type="entry name" value="GIY-YIG_endonuc"/>
</dbReference>
<gene>
    <name evidence="8 13" type="primary">uvrC</name>
    <name evidence="13" type="ORF">ENR59_08265</name>
</gene>
<dbReference type="InterPro" id="IPR004791">
    <property type="entry name" value="UvrC"/>
</dbReference>
<keyword evidence="5 8" id="KW-0267">Excision nuclease</keyword>
<keyword evidence="6 8" id="KW-0234">DNA repair</keyword>
<dbReference type="PROSITE" id="PS50151">
    <property type="entry name" value="UVR"/>
    <property type="match status" value="1"/>
</dbReference>
<dbReference type="GO" id="GO:0006289">
    <property type="term" value="P:nucleotide-excision repair"/>
    <property type="evidence" value="ECO:0007669"/>
    <property type="project" value="UniProtKB-UniRule"/>
</dbReference>
<dbReference type="InterPro" id="IPR003583">
    <property type="entry name" value="Hlx-hairpin-Hlx_DNA-bd_motif"/>
</dbReference>
<feature type="compositionally biased region" description="Low complexity" evidence="9">
    <location>
        <begin position="636"/>
        <end position="645"/>
    </location>
</feature>
<organism evidence="13">
    <name type="scientific">Fundidesulfovibrio putealis</name>
    <dbReference type="NCBI Taxonomy" id="270496"/>
    <lineage>
        <taxon>Bacteria</taxon>
        <taxon>Pseudomonadati</taxon>
        <taxon>Thermodesulfobacteriota</taxon>
        <taxon>Desulfovibrionia</taxon>
        <taxon>Desulfovibrionales</taxon>
        <taxon>Desulfovibrionaceae</taxon>
        <taxon>Fundidesulfovibrio</taxon>
    </lineage>
</organism>
<dbReference type="SMART" id="SM00465">
    <property type="entry name" value="GIYc"/>
    <property type="match status" value="1"/>
</dbReference>
<dbReference type="EMBL" id="DSRP01000570">
    <property type="protein sequence ID" value="HGG92929.1"/>
    <property type="molecule type" value="Genomic_DNA"/>
</dbReference>
<protein>
    <recommendedName>
        <fullName evidence="8">UvrABC system protein C</fullName>
        <shortName evidence="8">Protein UvrC</shortName>
    </recommendedName>
    <alternativeName>
        <fullName evidence="8">Excinuclease ABC subunit C</fullName>
    </alternativeName>
</protein>
<evidence type="ECO:0000313" key="13">
    <source>
        <dbReference type="EMBL" id="HGG92929.1"/>
    </source>
</evidence>
<accession>A0A7C4EJD8</accession>
<dbReference type="GO" id="GO:0009432">
    <property type="term" value="P:SOS response"/>
    <property type="evidence" value="ECO:0007669"/>
    <property type="project" value="UniProtKB-UniRule"/>
</dbReference>
<keyword evidence="3 8" id="KW-0228">DNA excision</keyword>
<keyword evidence="1 8" id="KW-0963">Cytoplasm</keyword>
<dbReference type="PANTHER" id="PTHR30562">
    <property type="entry name" value="UVRC/OXIDOREDUCTASE"/>
    <property type="match status" value="1"/>
</dbReference>
<dbReference type="InterPro" id="IPR001162">
    <property type="entry name" value="UvrC_RNase_H_dom"/>
</dbReference>
<evidence type="ECO:0000256" key="7">
    <source>
        <dbReference type="ARBA" id="ARBA00023236"/>
    </source>
</evidence>
<evidence type="ECO:0000256" key="5">
    <source>
        <dbReference type="ARBA" id="ARBA00022881"/>
    </source>
</evidence>
<comment type="similarity">
    <text evidence="8">Belongs to the UvrC family.</text>
</comment>
<feature type="region of interest" description="Disordered" evidence="9">
    <location>
        <begin position="605"/>
        <end position="653"/>
    </location>
</feature>
<dbReference type="GO" id="GO:0005737">
    <property type="term" value="C:cytoplasm"/>
    <property type="evidence" value="ECO:0007669"/>
    <property type="project" value="UniProtKB-SubCell"/>
</dbReference>
<dbReference type="Pfam" id="PF22920">
    <property type="entry name" value="UvrC_RNaseH"/>
    <property type="match status" value="1"/>
</dbReference>
<comment type="subcellular location">
    <subcellularLocation>
        <location evidence="8">Cytoplasm</location>
    </subcellularLocation>
</comment>
<evidence type="ECO:0000256" key="8">
    <source>
        <dbReference type="HAMAP-Rule" id="MF_00203"/>
    </source>
</evidence>
<dbReference type="SMART" id="SM00278">
    <property type="entry name" value="HhH1"/>
    <property type="match status" value="2"/>
</dbReference>
<reference evidence="13" key="1">
    <citation type="journal article" date="2020" name="mSystems">
        <title>Genome- and Community-Level Interaction Insights into Carbon Utilization and Element Cycling Functions of Hydrothermarchaeota in Hydrothermal Sediment.</title>
        <authorList>
            <person name="Zhou Z."/>
            <person name="Liu Y."/>
            <person name="Xu W."/>
            <person name="Pan J."/>
            <person name="Luo Z.H."/>
            <person name="Li M."/>
        </authorList>
    </citation>
    <scope>NUCLEOTIDE SEQUENCE [LARGE SCALE GENOMIC DNA]</scope>
    <source>
        <strain evidence="13">SpSt-413</strain>
    </source>
</reference>